<organism evidence="2 3">
    <name type="scientific">Papilio xuthus</name>
    <name type="common">Asian swallowtail butterfly</name>
    <dbReference type="NCBI Taxonomy" id="66420"/>
    <lineage>
        <taxon>Eukaryota</taxon>
        <taxon>Metazoa</taxon>
        <taxon>Ecdysozoa</taxon>
        <taxon>Arthropoda</taxon>
        <taxon>Hexapoda</taxon>
        <taxon>Insecta</taxon>
        <taxon>Pterygota</taxon>
        <taxon>Neoptera</taxon>
        <taxon>Endopterygota</taxon>
        <taxon>Lepidoptera</taxon>
        <taxon>Glossata</taxon>
        <taxon>Ditrysia</taxon>
        <taxon>Papilionoidea</taxon>
        <taxon>Papilionidae</taxon>
        <taxon>Papilioninae</taxon>
        <taxon>Papilio</taxon>
    </lineage>
</organism>
<reference evidence="2 3" key="1">
    <citation type="journal article" date="2015" name="Nat. Commun.">
        <title>Outbred genome sequencing and CRISPR/Cas9 gene editing in butterflies.</title>
        <authorList>
            <person name="Li X."/>
            <person name="Fan D."/>
            <person name="Zhang W."/>
            <person name="Liu G."/>
            <person name="Zhang L."/>
            <person name="Zhao L."/>
            <person name="Fang X."/>
            <person name="Chen L."/>
            <person name="Dong Y."/>
            <person name="Chen Y."/>
            <person name="Ding Y."/>
            <person name="Zhao R."/>
            <person name="Feng M."/>
            <person name="Zhu Y."/>
            <person name="Feng Y."/>
            <person name="Jiang X."/>
            <person name="Zhu D."/>
            <person name="Xiang H."/>
            <person name="Feng X."/>
            <person name="Li S."/>
            <person name="Wang J."/>
            <person name="Zhang G."/>
            <person name="Kronforst M.R."/>
            <person name="Wang W."/>
        </authorList>
    </citation>
    <scope>NUCLEOTIDE SEQUENCE [LARGE SCALE GENOMIC DNA]</scope>
    <source>
        <strain evidence="2">Ya'a_city_454_Px</strain>
        <tissue evidence="2">Whole body</tissue>
    </source>
</reference>
<sequence length="161" mass="19138">MKTKSYKDESVQRRFGASRILDVINETCTTIMKSVTNVFRSKKREDSLSQSSNSERQSQCANSFTNYMRRRDAMLEQDSTNSYWNDLMEEVQYECNTCNDTLSLRRKFSNDDFLKETVNKLKLGINLYGCNFKKISKTFWRDENYMTPTVLYNLYRKLILK</sequence>
<accession>A0A194PJA9</accession>
<keyword evidence="3" id="KW-1185">Reference proteome</keyword>
<evidence type="ECO:0000313" key="3">
    <source>
        <dbReference type="Proteomes" id="UP000053268"/>
    </source>
</evidence>
<dbReference type="AlphaFoldDB" id="A0A194PJA9"/>
<evidence type="ECO:0000313" key="2">
    <source>
        <dbReference type="EMBL" id="KPI93412.1"/>
    </source>
</evidence>
<dbReference type="EMBL" id="KQ459602">
    <property type="protein sequence ID" value="KPI93412.1"/>
    <property type="molecule type" value="Genomic_DNA"/>
</dbReference>
<feature type="compositionally biased region" description="Low complexity" evidence="1">
    <location>
        <begin position="48"/>
        <end position="59"/>
    </location>
</feature>
<protein>
    <submittedName>
        <fullName evidence="2">Uncharacterized protein</fullName>
    </submittedName>
</protein>
<feature type="region of interest" description="Disordered" evidence="1">
    <location>
        <begin position="43"/>
        <end position="62"/>
    </location>
</feature>
<name>A0A194PJA9_PAPXU</name>
<dbReference type="Proteomes" id="UP000053268">
    <property type="component" value="Unassembled WGS sequence"/>
</dbReference>
<proteinExistence type="predicted"/>
<gene>
    <name evidence="2" type="ORF">RR46_10672</name>
</gene>
<evidence type="ECO:0000256" key="1">
    <source>
        <dbReference type="SAM" id="MobiDB-lite"/>
    </source>
</evidence>